<gene>
    <name evidence="2" type="ORF">CCMP2556_LOCUS40086</name>
</gene>
<protein>
    <submittedName>
        <fullName evidence="2">Uncharacterized protein</fullName>
    </submittedName>
</protein>
<feature type="compositionally biased region" description="Basic residues" evidence="1">
    <location>
        <begin position="344"/>
        <end position="355"/>
    </location>
</feature>
<reference evidence="2 3" key="1">
    <citation type="submission" date="2024-02" db="EMBL/GenBank/DDBJ databases">
        <authorList>
            <person name="Chen Y."/>
            <person name="Shah S."/>
            <person name="Dougan E. K."/>
            <person name="Thang M."/>
            <person name="Chan C."/>
        </authorList>
    </citation>
    <scope>NUCLEOTIDE SEQUENCE [LARGE SCALE GENOMIC DNA]</scope>
</reference>
<comment type="caution">
    <text evidence="2">The sequence shown here is derived from an EMBL/GenBank/DDBJ whole genome shotgun (WGS) entry which is preliminary data.</text>
</comment>
<dbReference type="EMBL" id="CAXAMN010023906">
    <property type="protein sequence ID" value="CAK9082032.1"/>
    <property type="molecule type" value="Genomic_DNA"/>
</dbReference>
<accession>A0ABP0Q193</accession>
<evidence type="ECO:0000313" key="3">
    <source>
        <dbReference type="Proteomes" id="UP001642484"/>
    </source>
</evidence>
<sequence length="363" mass="40437">MIVQAGAALLLTATSLEECKHLFHQQACAAHPSSGGTLQEFNITLNTFSALCHGYAMTGDLQWLPSAESSLAELQALLRRLNPVCRREAIRRLSMQQRQCLEQSMLRRKTSKTVSSKRKRGVLTERSLCKQKGLGFRPCVHLHEGLYVQALSCKDLSTAIAALGTLVVMRCFCRAQHRVDRVAKLRAADLLAAISKALTDSPRLEFGTDVSFVFRTRLALSGCELATPSRRDPQTAVADWLVMVWAMDGGRAKQWLHFHAERSRAQADTDSTQRLPFSGWELPSTCSRLDSSFDGHRDMEICSFRHPSKAQLETDGQDRGCKFVQQGVRLSRIEQAIKLCSNKSGKRRNKARQKSHGATSSQP</sequence>
<proteinExistence type="predicted"/>
<evidence type="ECO:0000256" key="1">
    <source>
        <dbReference type="SAM" id="MobiDB-lite"/>
    </source>
</evidence>
<feature type="region of interest" description="Disordered" evidence="1">
    <location>
        <begin position="341"/>
        <end position="363"/>
    </location>
</feature>
<name>A0ABP0Q193_9DINO</name>
<keyword evidence="3" id="KW-1185">Reference proteome</keyword>
<dbReference type="Proteomes" id="UP001642484">
    <property type="component" value="Unassembled WGS sequence"/>
</dbReference>
<evidence type="ECO:0000313" key="2">
    <source>
        <dbReference type="EMBL" id="CAK9082032.1"/>
    </source>
</evidence>
<organism evidence="2 3">
    <name type="scientific">Durusdinium trenchii</name>
    <dbReference type="NCBI Taxonomy" id="1381693"/>
    <lineage>
        <taxon>Eukaryota</taxon>
        <taxon>Sar</taxon>
        <taxon>Alveolata</taxon>
        <taxon>Dinophyceae</taxon>
        <taxon>Suessiales</taxon>
        <taxon>Symbiodiniaceae</taxon>
        <taxon>Durusdinium</taxon>
    </lineage>
</organism>